<feature type="region of interest" description="Disordered" evidence="1">
    <location>
        <begin position="122"/>
        <end position="148"/>
    </location>
</feature>
<keyword evidence="3" id="KW-1185">Reference proteome</keyword>
<accession>A0A2P5B220</accession>
<sequence length="148" mass="16562">MAVIRSKFNISTTETSITEFNNKLAEKKNSLEESLSLFISESKSRFNKNEARFATIETHMNSMGAIIKSFEVQLGQLATTINSQQEGKFPSDAESNPKEYCNIIILKNGRKIDGEKQQEAIKPTPLSSHGEKHTIGVNNEEENAIRDV</sequence>
<dbReference type="AlphaFoldDB" id="A0A2P5B220"/>
<evidence type="ECO:0000313" key="2">
    <source>
        <dbReference type="EMBL" id="PON42868.1"/>
    </source>
</evidence>
<dbReference type="EMBL" id="JXTB01000381">
    <property type="protein sequence ID" value="PON42868.1"/>
    <property type="molecule type" value="Genomic_DNA"/>
</dbReference>
<name>A0A2P5B220_PARAD</name>
<reference evidence="3" key="1">
    <citation type="submission" date="2016-06" db="EMBL/GenBank/DDBJ databases">
        <title>Parallel loss of symbiosis genes in relatives of nitrogen-fixing non-legume Parasponia.</title>
        <authorList>
            <person name="Van Velzen R."/>
            <person name="Holmer R."/>
            <person name="Bu F."/>
            <person name="Rutten L."/>
            <person name="Van Zeijl A."/>
            <person name="Liu W."/>
            <person name="Santuari L."/>
            <person name="Cao Q."/>
            <person name="Sharma T."/>
            <person name="Shen D."/>
            <person name="Roswanjaya Y."/>
            <person name="Wardhani T."/>
            <person name="Kalhor M.S."/>
            <person name="Jansen J."/>
            <person name="Van den Hoogen J."/>
            <person name="Gungor B."/>
            <person name="Hartog M."/>
            <person name="Hontelez J."/>
            <person name="Verver J."/>
            <person name="Yang W.-C."/>
            <person name="Schijlen E."/>
            <person name="Repin R."/>
            <person name="Schilthuizen M."/>
            <person name="Schranz E."/>
            <person name="Heidstra R."/>
            <person name="Miyata K."/>
            <person name="Fedorova E."/>
            <person name="Kohlen W."/>
            <person name="Bisseling T."/>
            <person name="Smit S."/>
            <person name="Geurts R."/>
        </authorList>
    </citation>
    <scope>NUCLEOTIDE SEQUENCE [LARGE SCALE GENOMIC DNA]</scope>
    <source>
        <strain evidence="3">cv. WU1-14</strain>
    </source>
</reference>
<comment type="caution">
    <text evidence="2">The sequence shown here is derived from an EMBL/GenBank/DDBJ whole genome shotgun (WGS) entry which is preliminary data.</text>
</comment>
<gene>
    <name evidence="2" type="ORF">PanWU01x14_278460</name>
</gene>
<organism evidence="2 3">
    <name type="scientific">Parasponia andersonii</name>
    <name type="common">Sponia andersonii</name>
    <dbReference type="NCBI Taxonomy" id="3476"/>
    <lineage>
        <taxon>Eukaryota</taxon>
        <taxon>Viridiplantae</taxon>
        <taxon>Streptophyta</taxon>
        <taxon>Embryophyta</taxon>
        <taxon>Tracheophyta</taxon>
        <taxon>Spermatophyta</taxon>
        <taxon>Magnoliopsida</taxon>
        <taxon>eudicotyledons</taxon>
        <taxon>Gunneridae</taxon>
        <taxon>Pentapetalae</taxon>
        <taxon>rosids</taxon>
        <taxon>fabids</taxon>
        <taxon>Rosales</taxon>
        <taxon>Cannabaceae</taxon>
        <taxon>Parasponia</taxon>
    </lineage>
</organism>
<evidence type="ECO:0000256" key="1">
    <source>
        <dbReference type="SAM" id="MobiDB-lite"/>
    </source>
</evidence>
<dbReference type="Proteomes" id="UP000237105">
    <property type="component" value="Unassembled WGS sequence"/>
</dbReference>
<evidence type="ECO:0000313" key="3">
    <source>
        <dbReference type="Proteomes" id="UP000237105"/>
    </source>
</evidence>
<proteinExistence type="predicted"/>
<protein>
    <submittedName>
        <fullName evidence="2">Uncharacterized protein</fullName>
    </submittedName>
</protein>
<dbReference type="OrthoDB" id="1435444at2759"/>